<dbReference type="RefSeq" id="WP_044887055.1">
    <property type="nucleotide sequence ID" value="NZ_JYFN01000042.1"/>
</dbReference>
<name>A0A0D8BAK0_9ACTN</name>
<dbReference type="Proteomes" id="UP000032545">
    <property type="component" value="Unassembled WGS sequence"/>
</dbReference>
<accession>A0A0D8BAK0</accession>
<reference evidence="1 2" key="2">
    <citation type="journal article" date="2016" name="Genome Announc.">
        <title>Permanent Draft Genome Sequences for Two Variants of Frankia sp. Strain CpI1, the First Frankia Strain Isolated from Root Nodules of Comptonia peregrina.</title>
        <authorList>
            <person name="Oshone R."/>
            <person name="Hurst S.G.IV."/>
            <person name="Abebe-Akele F."/>
            <person name="Simpson S."/>
            <person name="Morris K."/>
            <person name="Thomas W.K."/>
            <person name="Tisa L.S."/>
        </authorList>
    </citation>
    <scope>NUCLEOTIDE SEQUENCE [LARGE SCALE GENOMIC DNA]</scope>
    <source>
        <strain evidence="2">CpI1-S</strain>
    </source>
</reference>
<dbReference type="AlphaFoldDB" id="A0A0D8BAK0"/>
<dbReference type="InterPro" id="IPR009351">
    <property type="entry name" value="AlkZ-like"/>
</dbReference>
<gene>
    <name evidence="1" type="ORF">FF36_04541</name>
</gene>
<sequence length="396" mass="43361">MISRRPRTVGAVTLTDVQARRLWNWTLSRQGLHPRRRLTSAAQISHAALGLHAARLPSPFATVLARAEDPEVALSLFSRSPGLITLRCMRRTLHLLPVDLAAAAHRATVHYRLRDATRRAYNAGVPDHVLTQIRAQLPELLADGPLPHRRIEDALAPTSPAAVRAAVKIAWESGTLTYLNASGCWNAERRMFGLTSQLHPGLDLDPDPRSATRMLLRAYFDRYGPATLGDATWWSALSQTAVLDALDDPETALLEVATPWSPSPAYMAADRYDQFNAADPDTYTTGLQMLAHEDVALKAYAETRTRYLADLAPRQAFNQIGEALPTVLLDGEVCGTWSWEPASRTVVATLLPGQATTTIRQVTAATEGHTEALRAGWRPPALPAARPDPRQLALAL</sequence>
<keyword evidence="2" id="KW-1185">Reference proteome</keyword>
<dbReference type="PANTHER" id="PTHR38479">
    <property type="entry name" value="LMO0824 PROTEIN"/>
    <property type="match status" value="1"/>
</dbReference>
<dbReference type="OrthoDB" id="9148135at2"/>
<comment type="caution">
    <text evidence="1">The sequence shown here is derived from an EMBL/GenBank/DDBJ whole genome shotgun (WGS) entry which is preliminary data.</text>
</comment>
<keyword evidence="1" id="KW-0238">DNA-binding</keyword>
<dbReference type="GO" id="GO:0003677">
    <property type="term" value="F:DNA binding"/>
    <property type="evidence" value="ECO:0007669"/>
    <property type="project" value="UniProtKB-KW"/>
</dbReference>
<dbReference type="PATRIC" id="fig|1502723.3.peg.4482"/>
<organism evidence="1 2">
    <name type="scientific">Frankia torreyi</name>
    <dbReference type="NCBI Taxonomy" id="1856"/>
    <lineage>
        <taxon>Bacteria</taxon>
        <taxon>Bacillati</taxon>
        <taxon>Actinomycetota</taxon>
        <taxon>Actinomycetes</taxon>
        <taxon>Frankiales</taxon>
        <taxon>Frankiaceae</taxon>
        <taxon>Frankia</taxon>
    </lineage>
</organism>
<proteinExistence type="predicted"/>
<dbReference type="Pfam" id="PF06224">
    <property type="entry name" value="AlkZ-like"/>
    <property type="match status" value="1"/>
</dbReference>
<dbReference type="EMBL" id="JYFN01000042">
    <property type="protein sequence ID" value="KJE21201.1"/>
    <property type="molecule type" value="Genomic_DNA"/>
</dbReference>
<reference evidence="2" key="1">
    <citation type="submission" date="2015-02" db="EMBL/GenBank/DDBJ databases">
        <title>Draft Genome of Frankia sp. CpI1-S.</title>
        <authorList>
            <person name="Oshone R.T."/>
            <person name="Ngom M."/>
            <person name="Ghodhbane-Gtari F."/>
            <person name="Gtari M."/>
            <person name="Morris K."/>
            <person name="Thomas K."/>
            <person name="Sen A."/>
            <person name="Tisa L.S."/>
        </authorList>
    </citation>
    <scope>NUCLEOTIDE SEQUENCE [LARGE SCALE GENOMIC DNA]</scope>
    <source>
        <strain evidence="2">CpI1-S</strain>
    </source>
</reference>
<evidence type="ECO:0000313" key="1">
    <source>
        <dbReference type="EMBL" id="KJE21201.1"/>
    </source>
</evidence>
<dbReference type="PANTHER" id="PTHR38479:SF2">
    <property type="entry name" value="WINGED HELIX DNA-BINDING DOMAIN-CONTAINING PROTEIN"/>
    <property type="match status" value="1"/>
</dbReference>
<evidence type="ECO:0000313" key="2">
    <source>
        <dbReference type="Proteomes" id="UP000032545"/>
    </source>
</evidence>
<protein>
    <submittedName>
        <fullName evidence="1">Winged helix DNA-binding domain</fullName>
    </submittedName>
</protein>